<proteinExistence type="predicted"/>
<feature type="transmembrane region" description="Helical" evidence="6">
    <location>
        <begin position="419"/>
        <end position="441"/>
    </location>
</feature>
<keyword evidence="2" id="KW-0813">Transport</keyword>
<evidence type="ECO:0000256" key="1">
    <source>
        <dbReference type="ARBA" id="ARBA00004141"/>
    </source>
</evidence>
<comment type="caution">
    <text evidence="8">The sequence shown here is derived from an EMBL/GenBank/DDBJ whole genome shotgun (WGS) entry which is preliminary data.</text>
</comment>
<evidence type="ECO:0000256" key="6">
    <source>
        <dbReference type="SAM" id="Phobius"/>
    </source>
</evidence>
<dbReference type="PANTHER" id="PTHR43791:SF36">
    <property type="entry name" value="TRANSPORTER, PUTATIVE (AFU_ORTHOLOGUE AFUA_6G08340)-RELATED"/>
    <property type="match status" value="1"/>
</dbReference>
<feature type="transmembrane region" description="Helical" evidence="6">
    <location>
        <begin position="75"/>
        <end position="95"/>
    </location>
</feature>
<feature type="transmembrane region" description="Helical" evidence="6">
    <location>
        <begin position="133"/>
        <end position="154"/>
    </location>
</feature>
<feature type="transmembrane region" description="Helical" evidence="6">
    <location>
        <begin position="304"/>
        <end position="321"/>
    </location>
</feature>
<dbReference type="InterPro" id="IPR020846">
    <property type="entry name" value="MFS_dom"/>
</dbReference>
<organism evidence="8 9">
    <name type="scientific">Cordyceps confragosa</name>
    <name type="common">Lecanicillium lecanii</name>
    <dbReference type="NCBI Taxonomy" id="2714763"/>
    <lineage>
        <taxon>Eukaryota</taxon>
        <taxon>Fungi</taxon>
        <taxon>Dikarya</taxon>
        <taxon>Ascomycota</taxon>
        <taxon>Pezizomycotina</taxon>
        <taxon>Sordariomycetes</taxon>
        <taxon>Hypocreomycetidae</taxon>
        <taxon>Hypocreales</taxon>
        <taxon>Cordycipitaceae</taxon>
        <taxon>Akanthomyces</taxon>
    </lineage>
</organism>
<evidence type="ECO:0000256" key="5">
    <source>
        <dbReference type="ARBA" id="ARBA00023136"/>
    </source>
</evidence>
<evidence type="ECO:0000256" key="3">
    <source>
        <dbReference type="ARBA" id="ARBA00022692"/>
    </source>
</evidence>
<keyword evidence="5 6" id="KW-0472">Membrane</keyword>
<evidence type="ECO:0000256" key="2">
    <source>
        <dbReference type="ARBA" id="ARBA00022448"/>
    </source>
</evidence>
<feature type="transmembrane region" description="Helical" evidence="6">
    <location>
        <begin position="262"/>
        <end position="284"/>
    </location>
</feature>
<dbReference type="PANTHER" id="PTHR43791">
    <property type="entry name" value="PERMEASE-RELATED"/>
    <property type="match status" value="1"/>
</dbReference>
<dbReference type="GO" id="GO:0022857">
    <property type="term" value="F:transmembrane transporter activity"/>
    <property type="evidence" value="ECO:0007669"/>
    <property type="project" value="InterPro"/>
</dbReference>
<evidence type="ECO:0000259" key="7">
    <source>
        <dbReference type="PROSITE" id="PS50850"/>
    </source>
</evidence>
<accession>A0A179I8G3</accession>
<dbReference type="OMA" id="QPLFWTF"/>
<dbReference type="FunFam" id="1.20.1250.20:FF:000013">
    <property type="entry name" value="MFS general substrate transporter"/>
    <property type="match status" value="1"/>
</dbReference>
<dbReference type="InterPro" id="IPR011701">
    <property type="entry name" value="MFS"/>
</dbReference>
<feature type="transmembrane region" description="Helical" evidence="6">
    <location>
        <begin position="328"/>
        <end position="349"/>
    </location>
</feature>
<keyword evidence="3 6" id="KW-0812">Transmembrane</keyword>
<feature type="transmembrane region" description="Helical" evidence="6">
    <location>
        <begin position="102"/>
        <end position="121"/>
    </location>
</feature>
<protein>
    <recommendedName>
        <fullName evidence="7">Major facilitator superfamily (MFS) profile domain-containing protein</fullName>
    </recommendedName>
</protein>
<keyword evidence="4 6" id="KW-1133">Transmembrane helix</keyword>
<feature type="domain" description="Major facilitator superfamily (MFS) profile" evidence="7">
    <location>
        <begin position="37"/>
        <end position="446"/>
    </location>
</feature>
<feature type="transmembrane region" description="Helical" evidence="6">
    <location>
        <begin position="355"/>
        <end position="377"/>
    </location>
</feature>
<name>A0A179I8G3_CORDF</name>
<sequence>MSIKAHDDSAEAEAAPTLASNDAALERTVVRKMDRNFLLLLWVLFLLAFLDRSNIGNAQVAGMGKDLSLSSDQYQWLLTIFYIFYIIAEPLTLMYKVVSPRTWVPILVLGWGVAATAQAATQSFAGMMVCRGLLATFEAGYGPGTVYLLSFFYLRREIGLRIGIFFSAAPLATCFAGALAYAITSGHSRLANWRLLFLVEGIPVLIMSVVAYFAMPSSPHDAWFLNAQEKKVALARGVRQTGEEPRVGKISWRETFSTVLDLKAWITAIMYFSCNVSYASLPVFLPTIMEDLGYSGLNAQGLSAPPYFISFLVTICSTFIADRTQQRGLTVISLALIASAGYTMLAVANTNSVRYAGVYLAALGLFPTIANVLPWVLSNQGNDERRGAGIVLLNLVGQCGPLLGTRLYPKNEKPHYTKGHGICAAFMAFTALLALVLRCLLMWENRKLAQRCSAVEDADRAEGEENYGPSFRYVL</sequence>
<feature type="transmembrane region" description="Helical" evidence="6">
    <location>
        <begin position="195"/>
        <end position="215"/>
    </location>
</feature>
<evidence type="ECO:0000256" key="4">
    <source>
        <dbReference type="ARBA" id="ARBA00022989"/>
    </source>
</evidence>
<dbReference type="OrthoDB" id="2985014at2759"/>
<dbReference type="GO" id="GO:0016020">
    <property type="term" value="C:membrane"/>
    <property type="evidence" value="ECO:0007669"/>
    <property type="project" value="UniProtKB-SubCell"/>
</dbReference>
<reference evidence="8 9" key="1">
    <citation type="submission" date="2016-03" db="EMBL/GenBank/DDBJ databases">
        <title>Fine-scale spatial genetic structure of a fungal parasite of coffee scale insects.</title>
        <authorList>
            <person name="Jackson D."/>
            <person name="Zemenick K.A."/>
            <person name="Malloure B."/>
            <person name="Quandt C.A."/>
            <person name="James T.Y."/>
        </authorList>
    </citation>
    <scope>NUCLEOTIDE SEQUENCE [LARGE SCALE GENOMIC DNA]</scope>
    <source>
        <strain evidence="8 9">UM487</strain>
    </source>
</reference>
<evidence type="ECO:0000313" key="8">
    <source>
        <dbReference type="EMBL" id="OAQ98966.1"/>
    </source>
</evidence>
<feature type="transmembrane region" description="Helical" evidence="6">
    <location>
        <begin position="161"/>
        <end position="183"/>
    </location>
</feature>
<dbReference type="EMBL" id="LUKN01002522">
    <property type="protein sequence ID" value="OAQ98966.1"/>
    <property type="molecule type" value="Genomic_DNA"/>
</dbReference>
<dbReference type="FunFam" id="1.20.1250.20:FF:000018">
    <property type="entry name" value="MFS transporter permease"/>
    <property type="match status" value="1"/>
</dbReference>
<dbReference type="Gene3D" id="1.20.1250.20">
    <property type="entry name" value="MFS general substrate transporter like domains"/>
    <property type="match status" value="2"/>
</dbReference>
<evidence type="ECO:0000313" key="9">
    <source>
        <dbReference type="Proteomes" id="UP000243081"/>
    </source>
</evidence>
<feature type="transmembrane region" description="Helical" evidence="6">
    <location>
        <begin position="37"/>
        <end position="55"/>
    </location>
</feature>
<feature type="transmembrane region" description="Helical" evidence="6">
    <location>
        <begin position="389"/>
        <end position="407"/>
    </location>
</feature>
<dbReference type="InterPro" id="IPR036259">
    <property type="entry name" value="MFS_trans_sf"/>
</dbReference>
<keyword evidence="9" id="KW-1185">Reference proteome</keyword>
<comment type="subcellular location">
    <subcellularLocation>
        <location evidence="1">Membrane</location>
        <topology evidence="1">Multi-pass membrane protein</topology>
    </subcellularLocation>
</comment>
<dbReference type="Pfam" id="PF07690">
    <property type="entry name" value="MFS_1"/>
    <property type="match status" value="1"/>
</dbReference>
<dbReference type="AlphaFoldDB" id="A0A179I8G3"/>
<dbReference type="Proteomes" id="UP000243081">
    <property type="component" value="Unassembled WGS sequence"/>
</dbReference>
<dbReference type="PROSITE" id="PS50850">
    <property type="entry name" value="MFS"/>
    <property type="match status" value="1"/>
</dbReference>
<gene>
    <name evidence="8" type="ORF">LLEC1_00594</name>
</gene>
<dbReference type="SUPFAM" id="SSF103473">
    <property type="entry name" value="MFS general substrate transporter"/>
    <property type="match status" value="1"/>
</dbReference>